<evidence type="ECO:0000313" key="5">
    <source>
        <dbReference type="EMBL" id="MCW8088003.1"/>
    </source>
</evidence>
<reference evidence="5 6" key="1">
    <citation type="submission" date="2022-10" db="EMBL/GenBank/DDBJ databases">
        <title>Roseococcus glaciei nov., sp. nov., isolated from glacier.</title>
        <authorList>
            <person name="Liu Q."/>
            <person name="Xin Y.-H."/>
        </authorList>
    </citation>
    <scope>NUCLEOTIDE SEQUENCE [LARGE SCALE GENOMIC DNA]</scope>
    <source>
        <strain evidence="5 6">MDT2-1-1</strain>
    </source>
</reference>
<keyword evidence="6" id="KW-1185">Reference proteome</keyword>
<dbReference type="InterPro" id="IPR023696">
    <property type="entry name" value="Ureohydrolase_dom_sf"/>
</dbReference>
<keyword evidence="2" id="KW-0378">Hydrolase</keyword>
<dbReference type="PANTHER" id="PTHR43782:SF3">
    <property type="entry name" value="ARGINASE"/>
    <property type="match status" value="1"/>
</dbReference>
<dbReference type="SUPFAM" id="SSF52768">
    <property type="entry name" value="Arginase/deacetylase"/>
    <property type="match status" value="1"/>
</dbReference>
<dbReference type="Gene3D" id="3.40.800.10">
    <property type="entry name" value="Ureohydrolase domain"/>
    <property type="match status" value="1"/>
</dbReference>
<dbReference type="PANTHER" id="PTHR43782">
    <property type="entry name" value="ARGINASE"/>
    <property type="match status" value="1"/>
</dbReference>
<evidence type="ECO:0000256" key="1">
    <source>
        <dbReference type="ARBA" id="ARBA00022723"/>
    </source>
</evidence>
<dbReference type="RefSeq" id="WP_301592208.1">
    <property type="nucleotide sequence ID" value="NZ_JAPFQI010000025.1"/>
</dbReference>
<protein>
    <submittedName>
        <fullName evidence="5">Arginase family protein</fullName>
    </submittedName>
</protein>
<proteinExistence type="inferred from homology"/>
<gene>
    <name evidence="5" type="ORF">OF850_20575</name>
</gene>
<dbReference type="PROSITE" id="PS51409">
    <property type="entry name" value="ARGINASE_2"/>
    <property type="match status" value="1"/>
</dbReference>
<dbReference type="InterPro" id="IPR006035">
    <property type="entry name" value="Ureohydrolase"/>
</dbReference>
<evidence type="ECO:0000256" key="2">
    <source>
        <dbReference type="ARBA" id="ARBA00022801"/>
    </source>
</evidence>
<organism evidence="5 6">
    <name type="scientific">Sabulicella glaciei</name>
    <dbReference type="NCBI Taxonomy" id="2984948"/>
    <lineage>
        <taxon>Bacteria</taxon>
        <taxon>Pseudomonadati</taxon>
        <taxon>Pseudomonadota</taxon>
        <taxon>Alphaproteobacteria</taxon>
        <taxon>Acetobacterales</taxon>
        <taxon>Acetobacteraceae</taxon>
        <taxon>Sabulicella</taxon>
    </lineage>
</organism>
<evidence type="ECO:0000256" key="3">
    <source>
        <dbReference type="ARBA" id="ARBA00023211"/>
    </source>
</evidence>
<sequence>MQTTESLAATVFLGRAGDRNRRGMAGAAKLSAALSNHLGVGAVAVGEPLPPIEGGWEAQLEAARPGLLRLRNRLAAKLATGAPTLTVAGRCAASLATLPAVAKARPNLAIAWFDAHADLNEPDTTATGYLGGMVLTGAAGLWDSGLGAGLDLSRVVLAGVRDIDPPERAMMGRHGIRHVPPGRDFATRLRAALAGRPAYLHVDCDVLEPGQVPSEYAVPGGITLETLRESCVALAESGLGGIELAEFEAEWPDGRSGDPAVLLAALEPALEALIRA</sequence>
<dbReference type="EMBL" id="JAPFQI010000025">
    <property type="protein sequence ID" value="MCW8088003.1"/>
    <property type="molecule type" value="Genomic_DNA"/>
</dbReference>
<accession>A0ABT3P0S0</accession>
<dbReference type="Pfam" id="PF00491">
    <property type="entry name" value="Arginase"/>
    <property type="match status" value="1"/>
</dbReference>
<keyword evidence="3" id="KW-0464">Manganese</keyword>
<comment type="caution">
    <text evidence="5">The sequence shown here is derived from an EMBL/GenBank/DDBJ whole genome shotgun (WGS) entry which is preliminary data.</text>
</comment>
<keyword evidence="1" id="KW-0479">Metal-binding</keyword>
<comment type="similarity">
    <text evidence="4">Belongs to the arginase family.</text>
</comment>
<dbReference type="Proteomes" id="UP001526430">
    <property type="component" value="Unassembled WGS sequence"/>
</dbReference>
<evidence type="ECO:0000313" key="6">
    <source>
        <dbReference type="Proteomes" id="UP001526430"/>
    </source>
</evidence>
<name>A0ABT3P0S0_9PROT</name>
<evidence type="ECO:0000256" key="4">
    <source>
        <dbReference type="PROSITE-ProRule" id="PRU00742"/>
    </source>
</evidence>
<dbReference type="CDD" id="cd09999">
    <property type="entry name" value="Arginase-like_1"/>
    <property type="match status" value="1"/>
</dbReference>